<dbReference type="Gene3D" id="3.20.80.10">
    <property type="entry name" value="Regulatory factor, effector binding domain"/>
    <property type="match status" value="1"/>
</dbReference>
<feature type="domain" description="AraC effector-binding" evidence="1">
    <location>
        <begin position="7"/>
        <end position="162"/>
    </location>
</feature>
<evidence type="ECO:0000259" key="1">
    <source>
        <dbReference type="SMART" id="SM00871"/>
    </source>
</evidence>
<dbReference type="EMBL" id="JAGYPG010000001">
    <property type="protein sequence ID" value="MBS4195058.1"/>
    <property type="molecule type" value="Genomic_DNA"/>
</dbReference>
<evidence type="ECO:0000313" key="2">
    <source>
        <dbReference type="EMBL" id="MBS4195058.1"/>
    </source>
</evidence>
<dbReference type="AlphaFoldDB" id="A0A942TDZ6"/>
<dbReference type="Pfam" id="PF14526">
    <property type="entry name" value="Cass2"/>
    <property type="match status" value="1"/>
</dbReference>
<keyword evidence="3" id="KW-1185">Reference proteome</keyword>
<protein>
    <submittedName>
        <fullName evidence="2">Effector binding domain-containing protein</fullName>
    </submittedName>
</protein>
<evidence type="ECO:0000313" key="3">
    <source>
        <dbReference type="Proteomes" id="UP000681414"/>
    </source>
</evidence>
<gene>
    <name evidence="2" type="ORF">KHA97_08190</name>
</gene>
<sequence>MTVIQKNDAALISKESFHAIGLKWEGTFAEAGEGGIRKIQTELKERLNEIPHIVNPDILLGLSYHAKPGGDGFTHYAAVEVEKVENIPFGMVSIYVPTLSYATCEHLKGQNIEQSYNNIYSWISSEGLKENNVHHLTHFEKYPMKQDPYSTDPEFTIMIPVTR</sequence>
<dbReference type="Proteomes" id="UP000681414">
    <property type="component" value="Unassembled WGS sequence"/>
</dbReference>
<reference evidence="2 3" key="1">
    <citation type="submission" date="2021-05" db="EMBL/GenBank/DDBJ databases">
        <title>Novel Bacillus species.</title>
        <authorList>
            <person name="Liu G."/>
        </authorList>
    </citation>
    <scope>NUCLEOTIDE SEQUENCE [LARGE SCALE GENOMIC DNA]</scope>
    <source>
        <strain evidence="3">FJAT-49780</strain>
    </source>
</reference>
<dbReference type="SUPFAM" id="SSF55136">
    <property type="entry name" value="Probable bacterial effector-binding domain"/>
    <property type="match status" value="1"/>
</dbReference>
<dbReference type="SMART" id="SM00871">
    <property type="entry name" value="AraC_E_bind"/>
    <property type="match status" value="1"/>
</dbReference>
<accession>A0A942TDZ6</accession>
<dbReference type="RefSeq" id="WP_213124194.1">
    <property type="nucleotide sequence ID" value="NZ_JAGYPG010000001.1"/>
</dbReference>
<dbReference type="InterPro" id="IPR010499">
    <property type="entry name" value="AraC_E-bd"/>
</dbReference>
<proteinExistence type="predicted"/>
<comment type="caution">
    <text evidence="2">The sequence shown here is derived from an EMBL/GenBank/DDBJ whole genome shotgun (WGS) entry which is preliminary data.</text>
</comment>
<dbReference type="InterPro" id="IPR029441">
    <property type="entry name" value="Cass2"/>
</dbReference>
<dbReference type="InterPro" id="IPR011256">
    <property type="entry name" value="Reg_factor_effector_dom_sf"/>
</dbReference>
<name>A0A942TDZ6_9BACI</name>
<organism evidence="2 3">
    <name type="scientific">Lederbergia citri</name>
    <dbReference type="NCBI Taxonomy" id="2833580"/>
    <lineage>
        <taxon>Bacteria</taxon>
        <taxon>Bacillati</taxon>
        <taxon>Bacillota</taxon>
        <taxon>Bacilli</taxon>
        <taxon>Bacillales</taxon>
        <taxon>Bacillaceae</taxon>
        <taxon>Lederbergia</taxon>
    </lineage>
</organism>